<dbReference type="PRINTS" id="PR00926">
    <property type="entry name" value="MITOCARRIER"/>
</dbReference>
<dbReference type="InterPro" id="IPR002067">
    <property type="entry name" value="MCP"/>
</dbReference>
<accession>A0A443STI1</accession>
<keyword evidence="12" id="KW-1185">Reference proteome</keyword>
<dbReference type="InterPro" id="IPR050391">
    <property type="entry name" value="Mito_Metabolite_Transporter"/>
</dbReference>
<sequence>FSTTVTRKMSSKKSERKNRVGRWYFGGLAGSAAAMCTHPLDLLKVHLQTAAVPVSNGTSIVIKTKPSLLTITVRIIRTDGVFALYNGLSASILRQLTYSTTRFGIYETGKKTLLESGDGANKNKTANISFYQKVLLAVVGGAAGGLVGAPADMVNVRMQNDIKIPVALRRNYKHAVDGLIRVYTHEGFKSLFNGASMATLRAVLMTIGQLSMYDQFKYLLLTKASAYFGDGLVTHFTASLMAAGVATTLTQPMDVMKTRMMSASKATSILNCALQIVRESGPLGFYKGSTSCSIDH</sequence>
<comment type="similarity">
    <text evidence="2 9">Belongs to the mitochondrial carrier (TC 2.A.29) family.</text>
</comment>
<evidence type="ECO:0000256" key="4">
    <source>
        <dbReference type="ARBA" id="ARBA00022692"/>
    </source>
</evidence>
<gene>
    <name evidence="11" type="ORF">B4U80_05478</name>
</gene>
<evidence type="ECO:0000256" key="1">
    <source>
        <dbReference type="ARBA" id="ARBA00004141"/>
    </source>
</evidence>
<dbReference type="Gene3D" id="1.50.40.10">
    <property type="entry name" value="Mitochondrial carrier domain"/>
    <property type="match status" value="1"/>
</dbReference>
<comment type="caution">
    <text evidence="11">The sequence shown here is derived from an EMBL/GenBank/DDBJ whole genome shotgun (WGS) entry which is preliminary data.</text>
</comment>
<dbReference type="GO" id="GO:0055085">
    <property type="term" value="P:transmembrane transport"/>
    <property type="evidence" value="ECO:0007669"/>
    <property type="project" value="InterPro"/>
</dbReference>
<feature type="transmembrane region" description="Helical" evidence="10">
    <location>
        <begin position="232"/>
        <end position="250"/>
    </location>
</feature>
<dbReference type="EMBL" id="NCKV01000359">
    <property type="protein sequence ID" value="RWS30836.1"/>
    <property type="molecule type" value="Genomic_DNA"/>
</dbReference>
<evidence type="ECO:0000256" key="6">
    <source>
        <dbReference type="ARBA" id="ARBA00022989"/>
    </source>
</evidence>
<feature type="repeat" description="Solcar" evidence="8">
    <location>
        <begin position="17"/>
        <end position="112"/>
    </location>
</feature>
<dbReference type="OrthoDB" id="448427at2759"/>
<feature type="repeat" description="Solcar" evidence="8">
    <location>
        <begin position="230"/>
        <end position="296"/>
    </location>
</feature>
<reference evidence="11 12" key="1">
    <citation type="journal article" date="2018" name="Gigascience">
        <title>Genomes of trombidid mites reveal novel predicted allergens and laterally-transferred genes associated with secondary metabolism.</title>
        <authorList>
            <person name="Dong X."/>
            <person name="Chaisiri K."/>
            <person name="Xia D."/>
            <person name="Armstrong S.D."/>
            <person name="Fang Y."/>
            <person name="Donnelly M.J."/>
            <person name="Kadowaki T."/>
            <person name="McGarry J.W."/>
            <person name="Darby A.C."/>
            <person name="Makepeace B.L."/>
        </authorList>
    </citation>
    <scope>NUCLEOTIDE SEQUENCE [LARGE SCALE GENOMIC DNA]</scope>
    <source>
        <strain evidence="11">UoL-UT</strain>
    </source>
</reference>
<dbReference type="GO" id="GO:0016020">
    <property type="term" value="C:membrane"/>
    <property type="evidence" value="ECO:0007669"/>
    <property type="project" value="UniProtKB-SubCell"/>
</dbReference>
<dbReference type="PANTHER" id="PTHR45618">
    <property type="entry name" value="MITOCHONDRIAL DICARBOXYLATE CARRIER-RELATED"/>
    <property type="match status" value="1"/>
</dbReference>
<dbReference type="STRING" id="299467.A0A443STI1"/>
<feature type="transmembrane region" description="Helical" evidence="10">
    <location>
        <begin position="130"/>
        <end position="149"/>
    </location>
</feature>
<evidence type="ECO:0000256" key="5">
    <source>
        <dbReference type="ARBA" id="ARBA00022737"/>
    </source>
</evidence>
<dbReference type="Proteomes" id="UP000288716">
    <property type="component" value="Unassembled WGS sequence"/>
</dbReference>
<evidence type="ECO:0000256" key="9">
    <source>
        <dbReference type="RuleBase" id="RU000488"/>
    </source>
</evidence>
<evidence type="ECO:0000256" key="3">
    <source>
        <dbReference type="ARBA" id="ARBA00022448"/>
    </source>
</evidence>
<evidence type="ECO:0000313" key="11">
    <source>
        <dbReference type="EMBL" id="RWS30836.1"/>
    </source>
</evidence>
<evidence type="ECO:0000256" key="2">
    <source>
        <dbReference type="ARBA" id="ARBA00006375"/>
    </source>
</evidence>
<feature type="transmembrane region" description="Helical" evidence="10">
    <location>
        <begin position="191"/>
        <end position="212"/>
    </location>
</feature>
<dbReference type="VEuPathDB" id="VectorBase:LDEU001206"/>
<keyword evidence="4 8" id="KW-0812">Transmembrane</keyword>
<dbReference type="Pfam" id="PF00153">
    <property type="entry name" value="Mito_carr"/>
    <property type="match status" value="3"/>
</dbReference>
<feature type="non-terminal residue" evidence="11">
    <location>
        <position position="1"/>
    </location>
</feature>
<comment type="subcellular location">
    <subcellularLocation>
        <location evidence="1">Membrane</location>
        <topology evidence="1">Multi-pass membrane protein</topology>
    </subcellularLocation>
</comment>
<name>A0A443STI1_9ACAR</name>
<feature type="transmembrane region" description="Helical" evidence="10">
    <location>
        <begin position="21"/>
        <end position="40"/>
    </location>
</feature>
<evidence type="ECO:0000256" key="7">
    <source>
        <dbReference type="ARBA" id="ARBA00023136"/>
    </source>
</evidence>
<evidence type="ECO:0000256" key="8">
    <source>
        <dbReference type="PROSITE-ProRule" id="PRU00282"/>
    </source>
</evidence>
<keyword evidence="6 10" id="KW-1133">Transmembrane helix</keyword>
<dbReference type="PROSITE" id="PS50920">
    <property type="entry name" value="SOLCAR"/>
    <property type="match status" value="3"/>
</dbReference>
<dbReference type="InterPro" id="IPR023395">
    <property type="entry name" value="MCP_dom_sf"/>
</dbReference>
<evidence type="ECO:0000256" key="10">
    <source>
        <dbReference type="SAM" id="Phobius"/>
    </source>
</evidence>
<evidence type="ECO:0000313" key="12">
    <source>
        <dbReference type="Proteomes" id="UP000288716"/>
    </source>
</evidence>
<feature type="repeat" description="Solcar" evidence="8">
    <location>
        <begin position="132"/>
        <end position="219"/>
    </location>
</feature>
<dbReference type="InterPro" id="IPR018108">
    <property type="entry name" value="MCP_transmembrane"/>
</dbReference>
<keyword evidence="5" id="KW-0677">Repeat</keyword>
<proteinExistence type="inferred from homology"/>
<organism evidence="11 12">
    <name type="scientific">Leptotrombidium deliense</name>
    <dbReference type="NCBI Taxonomy" id="299467"/>
    <lineage>
        <taxon>Eukaryota</taxon>
        <taxon>Metazoa</taxon>
        <taxon>Ecdysozoa</taxon>
        <taxon>Arthropoda</taxon>
        <taxon>Chelicerata</taxon>
        <taxon>Arachnida</taxon>
        <taxon>Acari</taxon>
        <taxon>Acariformes</taxon>
        <taxon>Trombidiformes</taxon>
        <taxon>Prostigmata</taxon>
        <taxon>Anystina</taxon>
        <taxon>Parasitengona</taxon>
        <taxon>Trombiculoidea</taxon>
        <taxon>Trombiculidae</taxon>
        <taxon>Leptotrombidium</taxon>
    </lineage>
</organism>
<keyword evidence="7 8" id="KW-0472">Membrane</keyword>
<keyword evidence="3 9" id="KW-0813">Transport</keyword>
<protein>
    <submittedName>
        <fullName evidence="11">Mitochondrial dicarboxylate carrier-like protein</fullName>
    </submittedName>
</protein>
<dbReference type="SUPFAM" id="SSF103506">
    <property type="entry name" value="Mitochondrial carrier"/>
    <property type="match status" value="1"/>
</dbReference>
<dbReference type="AlphaFoldDB" id="A0A443STI1"/>